<dbReference type="EMBL" id="EQ962653">
    <property type="protein sequence ID" value="EED20943.1"/>
    <property type="molecule type" value="Genomic_DNA"/>
</dbReference>
<organism evidence="2 3">
    <name type="scientific">Talaromyces stipitatus (strain ATCC 10500 / CBS 375.48 / QM 6759 / NRRL 1006)</name>
    <name type="common">Penicillium stipitatum</name>
    <dbReference type="NCBI Taxonomy" id="441959"/>
    <lineage>
        <taxon>Eukaryota</taxon>
        <taxon>Fungi</taxon>
        <taxon>Dikarya</taxon>
        <taxon>Ascomycota</taxon>
        <taxon>Pezizomycotina</taxon>
        <taxon>Eurotiomycetes</taxon>
        <taxon>Eurotiomycetidae</taxon>
        <taxon>Eurotiales</taxon>
        <taxon>Trichocomaceae</taxon>
        <taxon>Talaromyces</taxon>
        <taxon>Talaromyces sect. Talaromyces</taxon>
    </lineage>
</organism>
<evidence type="ECO:0000313" key="2">
    <source>
        <dbReference type="EMBL" id="EED20943.1"/>
    </source>
</evidence>
<feature type="region of interest" description="Disordered" evidence="1">
    <location>
        <begin position="131"/>
        <end position="161"/>
    </location>
</feature>
<accession>B8M011</accession>
<name>B8M011_TALSN</name>
<sequence length="161" mass="18348">MAMTSHNQSPSDMFVELDSEWMQKLFEGQADARCFNEIHEVFQQPLAQCTGSGWGTGEIRAGLSEPPDDATITEQDEVVDQSLVIQALTERVASLESQVRTQLGVMMAMLHENTEETDAWCQKILEAIKVLSQRKEQPPDTDPRRRHGPRTRRETRLSHKR</sequence>
<protein>
    <submittedName>
        <fullName evidence="2">Uncharacterized protein</fullName>
    </submittedName>
</protein>
<dbReference type="HOGENOM" id="CLU_1644854_0_0_1"/>
<dbReference type="Proteomes" id="UP000001745">
    <property type="component" value="Unassembled WGS sequence"/>
</dbReference>
<dbReference type="AlphaFoldDB" id="B8M011"/>
<reference evidence="3" key="1">
    <citation type="journal article" date="2015" name="Genome Announc.">
        <title>Genome sequence of the AIDS-associated pathogen Penicillium marneffei (ATCC18224) and its near taxonomic relative Talaromyces stipitatus (ATCC10500).</title>
        <authorList>
            <person name="Nierman W.C."/>
            <person name="Fedorova-Abrams N.D."/>
            <person name="Andrianopoulos A."/>
        </authorList>
    </citation>
    <scope>NUCLEOTIDE SEQUENCE [LARGE SCALE GENOMIC DNA]</scope>
    <source>
        <strain evidence="3">ATCC 10500 / CBS 375.48 / QM 6759 / NRRL 1006</strain>
    </source>
</reference>
<evidence type="ECO:0000313" key="3">
    <source>
        <dbReference type="Proteomes" id="UP000001745"/>
    </source>
</evidence>
<proteinExistence type="predicted"/>
<keyword evidence="3" id="KW-1185">Reference proteome</keyword>
<feature type="compositionally biased region" description="Basic and acidic residues" evidence="1">
    <location>
        <begin position="151"/>
        <end position="161"/>
    </location>
</feature>
<evidence type="ECO:0000256" key="1">
    <source>
        <dbReference type="SAM" id="MobiDB-lite"/>
    </source>
</evidence>
<dbReference type="VEuPathDB" id="FungiDB:TSTA_081760"/>
<dbReference type="GeneID" id="8104814"/>
<dbReference type="RefSeq" id="XP_002477906.1">
    <property type="nucleotide sequence ID" value="XM_002477861.1"/>
</dbReference>
<dbReference type="InParanoid" id="B8M011"/>
<feature type="compositionally biased region" description="Basic and acidic residues" evidence="1">
    <location>
        <begin position="133"/>
        <end position="143"/>
    </location>
</feature>
<gene>
    <name evidence="2" type="ORF">TSTA_081760</name>
</gene>